<dbReference type="InterPro" id="IPR050448">
    <property type="entry name" value="OpgB/LTA_synthase_biosynth"/>
</dbReference>
<evidence type="ECO:0000256" key="3">
    <source>
        <dbReference type="ARBA" id="ARBA00022692"/>
    </source>
</evidence>
<dbReference type="PANTHER" id="PTHR47371:SF3">
    <property type="entry name" value="PHOSPHOGLYCEROL TRANSFERASE I"/>
    <property type="match status" value="1"/>
</dbReference>
<feature type="transmembrane region" description="Helical" evidence="6">
    <location>
        <begin position="109"/>
        <end position="128"/>
    </location>
</feature>
<evidence type="ECO:0000256" key="2">
    <source>
        <dbReference type="ARBA" id="ARBA00022475"/>
    </source>
</evidence>
<dbReference type="Gene3D" id="3.40.720.10">
    <property type="entry name" value="Alkaline Phosphatase, subunit A"/>
    <property type="match status" value="1"/>
</dbReference>
<comment type="subcellular location">
    <subcellularLocation>
        <location evidence="1">Cell membrane</location>
        <topology evidence="1">Multi-pass membrane protein</topology>
    </subcellularLocation>
</comment>
<evidence type="ECO:0000259" key="7">
    <source>
        <dbReference type="Pfam" id="PF00884"/>
    </source>
</evidence>
<proteinExistence type="predicted"/>
<accession>A0A3M0CXW4</accession>
<organism evidence="8 9">
    <name type="scientific">Eilatimonas milleporae</name>
    <dbReference type="NCBI Taxonomy" id="911205"/>
    <lineage>
        <taxon>Bacteria</taxon>
        <taxon>Pseudomonadati</taxon>
        <taxon>Pseudomonadota</taxon>
        <taxon>Alphaproteobacteria</taxon>
        <taxon>Kordiimonadales</taxon>
        <taxon>Kordiimonadaceae</taxon>
        <taxon>Eilatimonas</taxon>
    </lineage>
</organism>
<evidence type="ECO:0000313" key="8">
    <source>
        <dbReference type="EMBL" id="RMB12466.1"/>
    </source>
</evidence>
<dbReference type="InterPro" id="IPR017850">
    <property type="entry name" value="Alkaline_phosphatase_core_sf"/>
</dbReference>
<evidence type="ECO:0000256" key="5">
    <source>
        <dbReference type="ARBA" id="ARBA00023136"/>
    </source>
</evidence>
<dbReference type="RefSeq" id="WP_170163626.1">
    <property type="nucleotide sequence ID" value="NZ_REFR01000009.1"/>
</dbReference>
<evidence type="ECO:0000256" key="1">
    <source>
        <dbReference type="ARBA" id="ARBA00004651"/>
    </source>
</evidence>
<dbReference type="CDD" id="cd16015">
    <property type="entry name" value="LTA_synthase"/>
    <property type="match status" value="1"/>
</dbReference>
<dbReference type="GO" id="GO:0005886">
    <property type="term" value="C:plasma membrane"/>
    <property type="evidence" value="ECO:0007669"/>
    <property type="project" value="UniProtKB-SubCell"/>
</dbReference>
<keyword evidence="9" id="KW-1185">Reference proteome</keyword>
<keyword evidence="2" id="KW-1003">Cell membrane</keyword>
<evidence type="ECO:0000313" key="9">
    <source>
        <dbReference type="Proteomes" id="UP000271227"/>
    </source>
</evidence>
<gene>
    <name evidence="8" type="ORF">BXY39_0962</name>
</gene>
<dbReference type="InterPro" id="IPR000917">
    <property type="entry name" value="Sulfatase_N"/>
</dbReference>
<dbReference type="Pfam" id="PF00884">
    <property type="entry name" value="Sulfatase"/>
    <property type="match status" value="1"/>
</dbReference>
<reference evidence="8 9" key="1">
    <citation type="submission" date="2018-10" db="EMBL/GenBank/DDBJ databases">
        <title>Genomic Encyclopedia of Archaeal and Bacterial Type Strains, Phase II (KMG-II): from individual species to whole genera.</title>
        <authorList>
            <person name="Goeker M."/>
        </authorList>
    </citation>
    <scope>NUCLEOTIDE SEQUENCE [LARGE SCALE GENOMIC DNA]</scope>
    <source>
        <strain evidence="8 9">DSM 25217</strain>
    </source>
</reference>
<feature type="transmembrane region" description="Helical" evidence="6">
    <location>
        <begin position="37"/>
        <end position="70"/>
    </location>
</feature>
<dbReference type="EMBL" id="REFR01000009">
    <property type="protein sequence ID" value="RMB12466.1"/>
    <property type="molecule type" value="Genomic_DNA"/>
</dbReference>
<dbReference type="AlphaFoldDB" id="A0A3M0CXW4"/>
<sequence length="520" mass="56826">MPLILAATGPFLAESFVKSGTDDPTPRSDLFYVLSPLLGMLVFATFLSITGYISMAALLIVVTYGGLTVISNLKVKVLRDPFIAHDFENARHLFLHPEFYINHIGLGRVIGIFALIGIVAGFCIALDTPIAARQTLLPPIIAYGLGLAGWLLVLAILSRAGKALIHEGKARVLGIDRHPRRDVARFGLFPAMLLYGLLLMDRRGKTPTPWNRASGPAPCEPTSDIVVIQSESYFDIARFYRQLEKNAAFRWKTLDALTENGTQAGRLDVPAWGAYTMQTEMSFLTGIDIAALGIDWINPYLKYAHQPVWSIAHALKEAGYRTICIHPAHKGFFRRDSVMPHLGFDAFLGIEAFPGAERFGPYVSDRALGDKIDTLLSEGAGCGQPSFIFAISIESHGPWEAGRFHGLMNEDDLVAGDPTGNLAFALYRQHLENALALFGRLQHVPNGLPDRVIAMYGDHQPALGDVFSAAGFDDSDVDYLLWHSARQLAPAGDLAVRDLGRLVLKAAGFDIEGIPHIKTA</sequence>
<keyword evidence="3 6" id="KW-0812">Transmembrane</keyword>
<feature type="transmembrane region" description="Helical" evidence="6">
    <location>
        <begin position="182"/>
        <end position="200"/>
    </location>
</feature>
<evidence type="ECO:0000256" key="6">
    <source>
        <dbReference type="SAM" id="Phobius"/>
    </source>
</evidence>
<evidence type="ECO:0000256" key="4">
    <source>
        <dbReference type="ARBA" id="ARBA00022989"/>
    </source>
</evidence>
<comment type="caution">
    <text evidence="8">The sequence shown here is derived from an EMBL/GenBank/DDBJ whole genome shotgun (WGS) entry which is preliminary data.</text>
</comment>
<protein>
    <submittedName>
        <fullName evidence="8">Sulfatase-like protein</fullName>
    </submittedName>
</protein>
<dbReference type="Proteomes" id="UP000271227">
    <property type="component" value="Unassembled WGS sequence"/>
</dbReference>
<dbReference type="PANTHER" id="PTHR47371">
    <property type="entry name" value="LIPOTEICHOIC ACID SYNTHASE"/>
    <property type="match status" value="1"/>
</dbReference>
<feature type="domain" description="Sulfatase N-terminal" evidence="7">
    <location>
        <begin position="224"/>
        <end position="484"/>
    </location>
</feature>
<keyword evidence="4 6" id="KW-1133">Transmembrane helix</keyword>
<dbReference type="InParanoid" id="A0A3M0CXW4"/>
<name>A0A3M0CXW4_9PROT</name>
<dbReference type="SUPFAM" id="SSF53649">
    <property type="entry name" value="Alkaline phosphatase-like"/>
    <property type="match status" value="1"/>
</dbReference>
<keyword evidence="5 6" id="KW-0472">Membrane</keyword>
<feature type="transmembrane region" description="Helical" evidence="6">
    <location>
        <begin position="140"/>
        <end position="161"/>
    </location>
</feature>